<keyword evidence="3" id="KW-1185">Reference proteome</keyword>
<dbReference type="Proteomes" id="UP001454036">
    <property type="component" value="Unassembled WGS sequence"/>
</dbReference>
<feature type="compositionally biased region" description="Basic and acidic residues" evidence="1">
    <location>
        <begin position="215"/>
        <end position="229"/>
    </location>
</feature>
<evidence type="ECO:0000256" key="1">
    <source>
        <dbReference type="SAM" id="MobiDB-lite"/>
    </source>
</evidence>
<reference evidence="2 3" key="1">
    <citation type="submission" date="2024-01" db="EMBL/GenBank/DDBJ databases">
        <title>The complete chloroplast genome sequence of Lithospermum erythrorhizon: insights into the phylogenetic relationship among Boraginaceae species and the maternal lineages of purple gromwells.</title>
        <authorList>
            <person name="Okada T."/>
            <person name="Watanabe K."/>
        </authorList>
    </citation>
    <scope>NUCLEOTIDE SEQUENCE [LARGE SCALE GENOMIC DNA]</scope>
</reference>
<dbReference type="AlphaFoldDB" id="A0AAV3RDU6"/>
<gene>
    <name evidence="2" type="ORF">LIER_27380</name>
</gene>
<feature type="region of interest" description="Disordered" evidence="1">
    <location>
        <begin position="1"/>
        <end position="25"/>
    </location>
</feature>
<accession>A0AAV3RDU6</accession>
<protein>
    <submittedName>
        <fullName evidence="2">Uncharacterized protein</fullName>
    </submittedName>
</protein>
<dbReference type="EMBL" id="BAABME010008796">
    <property type="protein sequence ID" value="GAA0173861.1"/>
    <property type="molecule type" value="Genomic_DNA"/>
</dbReference>
<feature type="compositionally biased region" description="Basic and acidic residues" evidence="1">
    <location>
        <begin position="9"/>
        <end position="21"/>
    </location>
</feature>
<proteinExistence type="predicted"/>
<dbReference type="PANTHER" id="PTHR33240">
    <property type="entry name" value="OS08G0508500 PROTEIN"/>
    <property type="match status" value="1"/>
</dbReference>
<sequence>MPHQNRKSPQRDNRPRIKNEQQEAPLVTGRIDTIAGDRAGGGDSINSRKMYARREVYSIDEATWVKNEFISFSDKEFMGIELPHDDLVVITHVIVNFTVERMLVDTSNSVDVLYLNTFDKLSLLQSLIKPLHTPMIGFTGHTIHAVGEVTLDFTVDEVPYSWGYRGNVWRSKEGTAMLSNTVPPLNKGKSEQGRKRSRENHMEMNMVKNEEEEDNSPKEKVSRKKGEPHEEVEEVPFELGKADKTFRIGTKLLEEHKQRLITLVREYADVFAWGPEDMPGIDPTVDVHKLYVDSTFQPSNRRINCSMMKRIKKLGRRNQTINGGSVLTSLAIVKLVPRTSTCYHVYGDWWMAARGMKCLILWSLLEDITKSELFQRMKKKPLSSLSMAYTAGDSCHLD</sequence>
<organism evidence="2 3">
    <name type="scientific">Lithospermum erythrorhizon</name>
    <name type="common">Purple gromwell</name>
    <name type="synonym">Lithospermum officinale var. erythrorhizon</name>
    <dbReference type="NCBI Taxonomy" id="34254"/>
    <lineage>
        <taxon>Eukaryota</taxon>
        <taxon>Viridiplantae</taxon>
        <taxon>Streptophyta</taxon>
        <taxon>Embryophyta</taxon>
        <taxon>Tracheophyta</taxon>
        <taxon>Spermatophyta</taxon>
        <taxon>Magnoliopsida</taxon>
        <taxon>eudicotyledons</taxon>
        <taxon>Gunneridae</taxon>
        <taxon>Pentapetalae</taxon>
        <taxon>asterids</taxon>
        <taxon>lamiids</taxon>
        <taxon>Boraginales</taxon>
        <taxon>Boraginaceae</taxon>
        <taxon>Boraginoideae</taxon>
        <taxon>Lithospermeae</taxon>
        <taxon>Lithospermum</taxon>
    </lineage>
</organism>
<name>A0AAV3RDU6_LITER</name>
<feature type="region of interest" description="Disordered" evidence="1">
    <location>
        <begin position="179"/>
        <end position="235"/>
    </location>
</feature>
<evidence type="ECO:0000313" key="3">
    <source>
        <dbReference type="Proteomes" id="UP001454036"/>
    </source>
</evidence>
<dbReference type="PANTHER" id="PTHR33240:SF15">
    <property type="entry name" value="GAG-PRO-LIKE PROTEIN"/>
    <property type="match status" value="1"/>
</dbReference>
<evidence type="ECO:0000313" key="2">
    <source>
        <dbReference type="EMBL" id="GAA0173861.1"/>
    </source>
</evidence>
<feature type="compositionally biased region" description="Basic and acidic residues" evidence="1">
    <location>
        <begin position="188"/>
        <end position="202"/>
    </location>
</feature>
<comment type="caution">
    <text evidence="2">The sequence shown here is derived from an EMBL/GenBank/DDBJ whole genome shotgun (WGS) entry which is preliminary data.</text>
</comment>